<dbReference type="AlphaFoldDB" id="A0A9J6D338"/>
<reference evidence="2" key="1">
    <citation type="journal article" date="2020" name="Cell">
        <title>Large-Scale Comparative Analyses of Tick Genomes Elucidate Their Genetic Diversity and Vector Capacities.</title>
        <authorList>
            <consortium name="Tick Genome and Microbiome Consortium (TIGMIC)"/>
            <person name="Jia N."/>
            <person name="Wang J."/>
            <person name="Shi W."/>
            <person name="Du L."/>
            <person name="Sun Y."/>
            <person name="Zhan W."/>
            <person name="Jiang J.F."/>
            <person name="Wang Q."/>
            <person name="Zhang B."/>
            <person name="Ji P."/>
            <person name="Bell-Sakyi L."/>
            <person name="Cui X.M."/>
            <person name="Yuan T.T."/>
            <person name="Jiang B.G."/>
            <person name="Yang W.F."/>
            <person name="Lam T.T."/>
            <person name="Chang Q.C."/>
            <person name="Ding S.J."/>
            <person name="Wang X.J."/>
            <person name="Zhu J.G."/>
            <person name="Ruan X.D."/>
            <person name="Zhao L."/>
            <person name="Wei J.T."/>
            <person name="Ye R.Z."/>
            <person name="Que T.C."/>
            <person name="Du C.H."/>
            <person name="Zhou Y.H."/>
            <person name="Cheng J.X."/>
            <person name="Dai P.F."/>
            <person name="Guo W.B."/>
            <person name="Han X.H."/>
            <person name="Huang E.J."/>
            <person name="Li L.F."/>
            <person name="Wei W."/>
            <person name="Gao Y.C."/>
            <person name="Liu J.Z."/>
            <person name="Shao H.Z."/>
            <person name="Wang X."/>
            <person name="Wang C.C."/>
            <person name="Yang T.C."/>
            <person name="Huo Q.B."/>
            <person name="Li W."/>
            <person name="Chen H.Y."/>
            <person name="Chen S.E."/>
            <person name="Zhou L.G."/>
            <person name="Ni X.B."/>
            <person name="Tian J.H."/>
            <person name="Sheng Y."/>
            <person name="Liu T."/>
            <person name="Pan Y.S."/>
            <person name="Xia L.Y."/>
            <person name="Li J."/>
            <person name="Zhao F."/>
            <person name="Cao W.C."/>
        </authorList>
    </citation>
    <scope>NUCLEOTIDE SEQUENCE</scope>
    <source>
        <strain evidence="2">Rmic-2018</strain>
    </source>
</reference>
<proteinExistence type="predicted"/>
<reference evidence="2" key="2">
    <citation type="submission" date="2021-09" db="EMBL/GenBank/DDBJ databases">
        <authorList>
            <person name="Jia N."/>
            <person name="Wang J."/>
            <person name="Shi W."/>
            <person name="Du L."/>
            <person name="Sun Y."/>
            <person name="Zhan W."/>
            <person name="Jiang J."/>
            <person name="Wang Q."/>
            <person name="Zhang B."/>
            <person name="Ji P."/>
            <person name="Sakyi L.B."/>
            <person name="Cui X."/>
            <person name="Yuan T."/>
            <person name="Jiang B."/>
            <person name="Yang W."/>
            <person name="Lam T.T.-Y."/>
            <person name="Chang Q."/>
            <person name="Ding S."/>
            <person name="Wang X."/>
            <person name="Zhu J."/>
            <person name="Ruan X."/>
            <person name="Zhao L."/>
            <person name="Wei J."/>
            <person name="Que T."/>
            <person name="Du C."/>
            <person name="Cheng J."/>
            <person name="Dai P."/>
            <person name="Han X."/>
            <person name="Huang E."/>
            <person name="Gao Y."/>
            <person name="Liu J."/>
            <person name="Shao H."/>
            <person name="Ye R."/>
            <person name="Li L."/>
            <person name="Wei W."/>
            <person name="Wang X."/>
            <person name="Wang C."/>
            <person name="Huo Q."/>
            <person name="Li W."/>
            <person name="Guo W."/>
            <person name="Chen H."/>
            <person name="Chen S."/>
            <person name="Zhou L."/>
            <person name="Zhou L."/>
            <person name="Ni X."/>
            <person name="Tian J."/>
            <person name="Zhou Y."/>
            <person name="Sheng Y."/>
            <person name="Liu T."/>
            <person name="Pan Y."/>
            <person name="Xia L."/>
            <person name="Li J."/>
            <person name="Zhao F."/>
            <person name="Cao W."/>
        </authorList>
    </citation>
    <scope>NUCLEOTIDE SEQUENCE</scope>
    <source>
        <strain evidence="2">Rmic-2018</strain>
        <tissue evidence="2">Larvae</tissue>
    </source>
</reference>
<feature type="compositionally biased region" description="Polar residues" evidence="1">
    <location>
        <begin position="7"/>
        <end position="16"/>
    </location>
</feature>
<dbReference type="Proteomes" id="UP000821866">
    <property type="component" value="Unassembled WGS sequence"/>
</dbReference>
<comment type="caution">
    <text evidence="2">The sequence shown here is derived from an EMBL/GenBank/DDBJ whole genome shotgun (WGS) entry which is preliminary data.</text>
</comment>
<dbReference type="EMBL" id="JABSTU010000414">
    <property type="protein sequence ID" value="KAH7991063.1"/>
    <property type="molecule type" value="Genomic_DNA"/>
</dbReference>
<evidence type="ECO:0000313" key="2">
    <source>
        <dbReference type="EMBL" id="KAH7991063.1"/>
    </source>
</evidence>
<evidence type="ECO:0000256" key="1">
    <source>
        <dbReference type="SAM" id="MobiDB-lite"/>
    </source>
</evidence>
<name>A0A9J6D338_RHIMP</name>
<organism evidence="2 3">
    <name type="scientific">Rhipicephalus microplus</name>
    <name type="common">Cattle tick</name>
    <name type="synonym">Boophilus microplus</name>
    <dbReference type="NCBI Taxonomy" id="6941"/>
    <lineage>
        <taxon>Eukaryota</taxon>
        <taxon>Metazoa</taxon>
        <taxon>Ecdysozoa</taxon>
        <taxon>Arthropoda</taxon>
        <taxon>Chelicerata</taxon>
        <taxon>Arachnida</taxon>
        <taxon>Acari</taxon>
        <taxon>Parasitiformes</taxon>
        <taxon>Ixodida</taxon>
        <taxon>Ixodoidea</taxon>
        <taxon>Ixodidae</taxon>
        <taxon>Rhipicephalinae</taxon>
        <taxon>Rhipicephalus</taxon>
        <taxon>Boophilus</taxon>
    </lineage>
</organism>
<sequence length="124" mass="13969">MAAPNGECSSSGNSGVVVTDVSPNEDETLEGRAAAIRNKLDNTYRQIGFLNQQIRDLRRLYKRAEKYNKHAFCYNILIKRSIASGMKMMYCHYANTQVAELERITTQLEEVRSTASDTSDGDRV</sequence>
<dbReference type="VEuPathDB" id="VectorBase:LOC119187142"/>
<accession>A0A9J6D338</accession>
<keyword evidence="3" id="KW-1185">Reference proteome</keyword>
<feature type="region of interest" description="Disordered" evidence="1">
    <location>
        <begin position="1"/>
        <end position="24"/>
    </location>
</feature>
<gene>
    <name evidence="2" type="ORF">HPB51_026457</name>
</gene>
<evidence type="ECO:0000313" key="3">
    <source>
        <dbReference type="Proteomes" id="UP000821866"/>
    </source>
</evidence>
<protein>
    <submittedName>
        <fullName evidence="2">Uncharacterized protein</fullName>
    </submittedName>
</protein>